<dbReference type="Gene3D" id="3.30.63.10">
    <property type="entry name" value="Guanylate Kinase phosphate binding domain"/>
    <property type="match status" value="1"/>
</dbReference>
<dbReference type="EMBL" id="JACIIX010000002">
    <property type="protein sequence ID" value="MBB6209484.1"/>
    <property type="molecule type" value="Genomic_DNA"/>
</dbReference>
<evidence type="ECO:0000256" key="6">
    <source>
        <dbReference type="ARBA" id="ARBA00022777"/>
    </source>
</evidence>
<dbReference type="PROSITE" id="PS50052">
    <property type="entry name" value="GUANYLATE_KINASE_2"/>
    <property type="match status" value="1"/>
</dbReference>
<dbReference type="InterPro" id="IPR008144">
    <property type="entry name" value="Guanylate_kin-like_dom"/>
</dbReference>
<dbReference type="InterPro" id="IPR017665">
    <property type="entry name" value="Guanylate_kinase"/>
</dbReference>
<dbReference type="InterPro" id="IPR027417">
    <property type="entry name" value="P-loop_NTPase"/>
</dbReference>
<dbReference type="SMART" id="SM00072">
    <property type="entry name" value="GuKc"/>
    <property type="match status" value="1"/>
</dbReference>
<feature type="domain" description="Guanylate kinase-like" evidence="10">
    <location>
        <begin position="21"/>
        <end position="200"/>
    </location>
</feature>
<evidence type="ECO:0000256" key="3">
    <source>
        <dbReference type="ARBA" id="ARBA00016296"/>
    </source>
</evidence>
<evidence type="ECO:0000256" key="9">
    <source>
        <dbReference type="HAMAP-Rule" id="MF_00328"/>
    </source>
</evidence>
<dbReference type="PANTHER" id="PTHR23117:SF13">
    <property type="entry name" value="GUANYLATE KINASE"/>
    <property type="match status" value="1"/>
</dbReference>
<dbReference type="GO" id="GO:0004385">
    <property type="term" value="F:GMP kinase activity"/>
    <property type="evidence" value="ECO:0007669"/>
    <property type="project" value="UniProtKB-UniRule"/>
</dbReference>
<evidence type="ECO:0000256" key="1">
    <source>
        <dbReference type="ARBA" id="ARBA00005790"/>
    </source>
</evidence>
<evidence type="ECO:0000256" key="4">
    <source>
        <dbReference type="ARBA" id="ARBA00022679"/>
    </source>
</evidence>
<comment type="subcellular location">
    <subcellularLocation>
        <location evidence="9">Cytoplasm</location>
    </subcellularLocation>
</comment>
<accession>A0A7W9ZG82</accession>
<evidence type="ECO:0000256" key="2">
    <source>
        <dbReference type="ARBA" id="ARBA00012961"/>
    </source>
</evidence>
<gene>
    <name evidence="9" type="primary">gmk</name>
    <name evidence="11" type="ORF">FHS48_000886</name>
</gene>
<evidence type="ECO:0000256" key="5">
    <source>
        <dbReference type="ARBA" id="ARBA00022741"/>
    </source>
</evidence>
<keyword evidence="4 9" id="KW-0808">Transferase</keyword>
<comment type="catalytic activity">
    <reaction evidence="9">
        <text>GMP + ATP = GDP + ADP</text>
        <dbReference type="Rhea" id="RHEA:20780"/>
        <dbReference type="ChEBI" id="CHEBI:30616"/>
        <dbReference type="ChEBI" id="CHEBI:58115"/>
        <dbReference type="ChEBI" id="CHEBI:58189"/>
        <dbReference type="ChEBI" id="CHEBI:456216"/>
        <dbReference type="EC" id="2.7.4.8"/>
    </reaction>
</comment>
<comment type="caution">
    <text evidence="11">The sequence shown here is derived from an EMBL/GenBank/DDBJ whole genome shotgun (WGS) entry which is preliminary data.</text>
</comment>
<comment type="function">
    <text evidence="9">Essential for recycling GMP and indirectly, cGMP.</text>
</comment>
<dbReference type="Proteomes" id="UP000544872">
    <property type="component" value="Unassembled WGS sequence"/>
</dbReference>
<feature type="binding site" evidence="9">
    <location>
        <begin position="28"/>
        <end position="35"/>
    </location>
    <ligand>
        <name>ATP</name>
        <dbReference type="ChEBI" id="CHEBI:30616"/>
    </ligand>
</feature>
<dbReference type="HAMAP" id="MF_00328">
    <property type="entry name" value="Guanylate_kinase"/>
    <property type="match status" value="1"/>
</dbReference>
<dbReference type="GO" id="GO:0005829">
    <property type="term" value="C:cytosol"/>
    <property type="evidence" value="ECO:0007669"/>
    <property type="project" value="TreeGrafter"/>
</dbReference>
<dbReference type="Gene3D" id="3.40.50.300">
    <property type="entry name" value="P-loop containing nucleotide triphosphate hydrolases"/>
    <property type="match status" value="1"/>
</dbReference>
<dbReference type="EC" id="2.7.4.8" evidence="2 9"/>
<dbReference type="CDD" id="cd00071">
    <property type="entry name" value="GMPK"/>
    <property type="match status" value="1"/>
</dbReference>
<dbReference type="NCBIfam" id="TIGR03263">
    <property type="entry name" value="guanyl_kin"/>
    <property type="match status" value="1"/>
</dbReference>
<evidence type="ECO:0000256" key="7">
    <source>
        <dbReference type="ARBA" id="ARBA00022840"/>
    </source>
</evidence>
<dbReference type="InterPro" id="IPR020590">
    <property type="entry name" value="Guanylate_kinase_CS"/>
</dbReference>
<proteinExistence type="inferred from homology"/>
<evidence type="ECO:0000259" key="10">
    <source>
        <dbReference type="PROSITE" id="PS50052"/>
    </source>
</evidence>
<keyword evidence="7 9" id="KW-0067">ATP-binding</keyword>
<evidence type="ECO:0000313" key="12">
    <source>
        <dbReference type="Proteomes" id="UP000544872"/>
    </source>
</evidence>
<keyword evidence="6 9" id="KW-0418">Kinase</keyword>
<dbReference type="AlphaFoldDB" id="A0A7W9ZG82"/>
<evidence type="ECO:0000313" key="11">
    <source>
        <dbReference type="EMBL" id="MBB6209484.1"/>
    </source>
</evidence>
<dbReference type="SUPFAM" id="SSF52540">
    <property type="entry name" value="P-loop containing nucleoside triphosphate hydrolases"/>
    <property type="match status" value="1"/>
</dbReference>
<sequence length="223" mass="25201">MSSDRGESVMQESGVPVRSRGVMLVLSSPSGAGKSTISRALLERDPHLSMSVSVTTRSPRPGEVDGVHYFFRGIPEVQAMVEQGEMLEHARVFDNYYGTPRQPVEDALRTGRDVLFDIDWQGTQQLAQNAREDLVSVFILPPSLEELERRLRGRAQDPEEVVRKRMSKASDEMSHWPEYDYVVINVDIEESIQAVQAILRAERLKRNRQMGLAQFVNGMRTDG</sequence>
<dbReference type="InterPro" id="IPR008145">
    <property type="entry name" value="GK/Ca_channel_bsu"/>
</dbReference>
<protein>
    <recommendedName>
        <fullName evidence="3 9">Guanylate kinase</fullName>
        <ecNumber evidence="2 9">2.7.4.8</ecNumber>
    </recommendedName>
    <alternativeName>
        <fullName evidence="8 9">GMP kinase</fullName>
    </alternativeName>
</protein>
<dbReference type="PROSITE" id="PS00856">
    <property type="entry name" value="GUANYLATE_KINASE_1"/>
    <property type="match status" value="1"/>
</dbReference>
<dbReference type="Pfam" id="PF00625">
    <property type="entry name" value="Guanylate_kin"/>
    <property type="match status" value="1"/>
</dbReference>
<keyword evidence="9" id="KW-0963">Cytoplasm</keyword>
<dbReference type="PANTHER" id="PTHR23117">
    <property type="entry name" value="GUANYLATE KINASE-RELATED"/>
    <property type="match status" value="1"/>
</dbReference>
<dbReference type="FunFam" id="3.30.63.10:FF:000002">
    <property type="entry name" value="Guanylate kinase 1"/>
    <property type="match status" value="1"/>
</dbReference>
<dbReference type="GO" id="GO:0005524">
    <property type="term" value="F:ATP binding"/>
    <property type="evidence" value="ECO:0007669"/>
    <property type="project" value="UniProtKB-UniRule"/>
</dbReference>
<evidence type="ECO:0000256" key="8">
    <source>
        <dbReference type="ARBA" id="ARBA00030128"/>
    </source>
</evidence>
<reference evidence="11 12" key="1">
    <citation type="submission" date="2020-08" db="EMBL/GenBank/DDBJ databases">
        <title>Genomic Encyclopedia of Type Strains, Phase IV (KMG-IV): sequencing the most valuable type-strain genomes for metagenomic binning, comparative biology and taxonomic classification.</title>
        <authorList>
            <person name="Goeker M."/>
        </authorList>
    </citation>
    <scope>NUCLEOTIDE SEQUENCE [LARGE SCALE GENOMIC DNA]</scope>
    <source>
        <strain evidence="11 12">DSM 11590</strain>
    </source>
</reference>
<name>A0A7W9ZG82_NOVIT</name>
<organism evidence="11 12">
    <name type="scientific">Novispirillum itersonii</name>
    <name type="common">Aquaspirillum itersonii</name>
    <dbReference type="NCBI Taxonomy" id="189"/>
    <lineage>
        <taxon>Bacteria</taxon>
        <taxon>Pseudomonadati</taxon>
        <taxon>Pseudomonadota</taxon>
        <taxon>Alphaproteobacteria</taxon>
        <taxon>Rhodospirillales</taxon>
        <taxon>Novispirillaceae</taxon>
        <taxon>Novispirillum</taxon>
    </lineage>
</organism>
<keyword evidence="12" id="KW-1185">Reference proteome</keyword>
<keyword evidence="5 9" id="KW-0547">Nucleotide-binding</keyword>
<comment type="similarity">
    <text evidence="1 9">Belongs to the guanylate kinase family.</text>
</comment>